<name>A0A1Y2D1M9_9FUNG</name>
<keyword evidence="2" id="KW-0472">Membrane</keyword>
<keyword evidence="2" id="KW-0812">Transmembrane</keyword>
<sequence>MNPKRERSPTRNSSKSRAATPIQPYYTSSPPSSRSLIVKKWAVRLLIVLIATLAVTIVSDLIKIYISSKTHPQIVDTESDPLIAIQNNRGDHLDPSSRPIILLPQARSLLLGCTILPREGQSQKHVLSSKESFPPTALPKDNPERDASIKTPDIASSKSASLESGSFSSKFVTKPTTESVNTLLQTLMATTTVITIDSTVSDTHARTATQHDLPTPAAQQLMTMRHMIILGASSVELRTTQRAVS</sequence>
<reference evidence="3 4" key="1">
    <citation type="submission" date="2016-07" db="EMBL/GenBank/DDBJ databases">
        <title>Pervasive Adenine N6-methylation of Active Genes in Fungi.</title>
        <authorList>
            <consortium name="DOE Joint Genome Institute"/>
            <person name="Mondo S.J."/>
            <person name="Dannebaum R.O."/>
            <person name="Kuo R.C."/>
            <person name="Labutti K."/>
            <person name="Haridas S."/>
            <person name="Kuo A."/>
            <person name="Salamov A."/>
            <person name="Ahrendt S.R."/>
            <person name="Lipzen A."/>
            <person name="Sullivan W."/>
            <person name="Andreopoulos W.B."/>
            <person name="Clum A."/>
            <person name="Lindquist E."/>
            <person name="Daum C."/>
            <person name="Ramamoorthy G.K."/>
            <person name="Gryganskyi A."/>
            <person name="Culley D."/>
            <person name="Magnuson J.K."/>
            <person name="James T.Y."/>
            <person name="O'Malley M.A."/>
            <person name="Stajich J.E."/>
            <person name="Spatafora J.W."/>
            <person name="Visel A."/>
            <person name="Grigoriev I.V."/>
        </authorList>
    </citation>
    <scope>NUCLEOTIDE SEQUENCE [LARGE SCALE GENOMIC DNA]</scope>
    <source>
        <strain evidence="3 4">JEL800</strain>
    </source>
</reference>
<keyword evidence="4" id="KW-1185">Reference proteome</keyword>
<evidence type="ECO:0000256" key="2">
    <source>
        <dbReference type="SAM" id="Phobius"/>
    </source>
</evidence>
<proteinExistence type="predicted"/>
<evidence type="ECO:0000313" key="4">
    <source>
        <dbReference type="Proteomes" id="UP000193642"/>
    </source>
</evidence>
<feature type="transmembrane region" description="Helical" evidence="2">
    <location>
        <begin position="41"/>
        <end position="66"/>
    </location>
</feature>
<keyword evidence="2" id="KW-1133">Transmembrane helix</keyword>
<feature type="region of interest" description="Disordered" evidence="1">
    <location>
        <begin position="1"/>
        <end position="32"/>
    </location>
</feature>
<dbReference type="Proteomes" id="UP000193642">
    <property type="component" value="Unassembled WGS sequence"/>
</dbReference>
<evidence type="ECO:0000256" key="1">
    <source>
        <dbReference type="SAM" id="MobiDB-lite"/>
    </source>
</evidence>
<gene>
    <name evidence="3" type="ORF">BCR33DRAFT_779513</name>
</gene>
<feature type="region of interest" description="Disordered" evidence="1">
    <location>
        <begin position="122"/>
        <end position="155"/>
    </location>
</feature>
<protein>
    <submittedName>
        <fullName evidence="3">Uncharacterized protein</fullName>
    </submittedName>
</protein>
<dbReference type="AlphaFoldDB" id="A0A1Y2D1M9"/>
<organism evidence="3 4">
    <name type="scientific">Rhizoclosmatium globosum</name>
    <dbReference type="NCBI Taxonomy" id="329046"/>
    <lineage>
        <taxon>Eukaryota</taxon>
        <taxon>Fungi</taxon>
        <taxon>Fungi incertae sedis</taxon>
        <taxon>Chytridiomycota</taxon>
        <taxon>Chytridiomycota incertae sedis</taxon>
        <taxon>Chytridiomycetes</taxon>
        <taxon>Chytridiales</taxon>
        <taxon>Chytriomycetaceae</taxon>
        <taxon>Rhizoclosmatium</taxon>
    </lineage>
</organism>
<accession>A0A1Y2D1M9</accession>
<evidence type="ECO:0000313" key="3">
    <source>
        <dbReference type="EMBL" id="ORY53191.1"/>
    </source>
</evidence>
<comment type="caution">
    <text evidence="3">The sequence shown here is derived from an EMBL/GenBank/DDBJ whole genome shotgun (WGS) entry which is preliminary data.</text>
</comment>
<dbReference type="EMBL" id="MCGO01000002">
    <property type="protein sequence ID" value="ORY53191.1"/>
    <property type="molecule type" value="Genomic_DNA"/>
</dbReference>